<dbReference type="SMART" id="SM00342">
    <property type="entry name" value="HTH_ARAC"/>
    <property type="match status" value="1"/>
</dbReference>
<dbReference type="InterPro" id="IPR032687">
    <property type="entry name" value="AraC-type_N"/>
</dbReference>
<evidence type="ECO:0000313" key="5">
    <source>
        <dbReference type="EMBL" id="ALF54940.1"/>
    </source>
</evidence>
<name>A0A0M4SU19_9NOSO</name>
<sequence>MKEATFSVYLTRGIVQFAAAKYGVDANSLCKDVGIDPILLKMPDQQIAGSLHSALWREVIKRTGDENFALHLGKAFNLATFGIVGYVLVNCQTFGEALEKFSRYTRLFSQGAYIHFTVADGLVFCDCDIVQELKNYLLEQPQYAVESTFSSLLTATKFLTGKQLYPHTVWFQYPRPVDTSEYERIFQTGLHFSMPTNRIIFDANCLNWAVLSANSNLLLMFEQHAQTMLDAMNQEDNYTRKVVQEILQQLKANLPTIETVARNLAISIRQLQRELQTEGTSYQELLDNTRKELALRHLKNPATPIQDVAFLLGFSEPSAFHRAFKKWTGQTPRNYRLSYC</sequence>
<dbReference type="SUPFAM" id="SSF46689">
    <property type="entry name" value="Homeodomain-like"/>
    <property type="match status" value="1"/>
</dbReference>
<evidence type="ECO:0000256" key="2">
    <source>
        <dbReference type="ARBA" id="ARBA00023125"/>
    </source>
</evidence>
<dbReference type="GO" id="GO:0000976">
    <property type="term" value="F:transcription cis-regulatory region binding"/>
    <property type="evidence" value="ECO:0007669"/>
    <property type="project" value="TreeGrafter"/>
</dbReference>
<evidence type="ECO:0000256" key="1">
    <source>
        <dbReference type="ARBA" id="ARBA00023015"/>
    </source>
</evidence>
<reference evidence="6" key="1">
    <citation type="submission" date="2015-07" db="EMBL/GenBank/DDBJ databases">
        <title>Genome Of Nitrogen-Fixing Cyanobacterium Nostoc piscinale CENA21 From Solimoes/Amazon River Floodplain Sediments And Comparative Genomics To Uncover Biosynthetic Natural Products Potential.</title>
        <authorList>
            <person name="Leao T.F."/>
            <person name="Leao P.N."/>
            <person name="Guimaraes P.I."/>
            <person name="de Melo A.G.C."/>
            <person name="Ramos R.T.J."/>
            <person name="Silva A."/>
            <person name="Fiore M.F."/>
            <person name="Schneider M.P.C."/>
        </authorList>
    </citation>
    <scope>NUCLEOTIDE SEQUENCE [LARGE SCALE GENOMIC DNA]</scope>
    <source>
        <strain evidence="6">CENA21</strain>
    </source>
</reference>
<dbReference type="OrthoDB" id="5582699at2"/>
<dbReference type="STRING" id="224013.ACX27_22315"/>
<keyword evidence="6" id="KW-1185">Reference proteome</keyword>
<evidence type="ECO:0000259" key="4">
    <source>
        <dbReference type="PROSITE" id="PS01124"/>
    </source>
</evidence>
<reference evidence="5 6" key="2">
    <citation type="journal article" date="2016" name="Genome Announc.">
        <title>Draft Genome Sequence of the N2-Fixing Cyanobacterium Nostoc piscinale CENA21, Isolated from the Brazilian Amazon Floodplain.</title>
        <authorList>
            <person name="Leao T."/>
            <person name="Guimaraes P.I."/>
            <person name="de Melo A.G."/>
            <person name="Ramos R.T."/>
            <person name="Leao P.N."/>
            <person name="Silva A."/>
            <person name="Fiore M.F."/>
            <person name="Schneider M.P."/>
        </authorList>
    </citation>
    <scope>NUCLEOTIDE SEQUENCE [LARGE SCALE GENOMIC DNA]</scope>
    <source>
        <strain evidence="5 6">CENA21</strain>
    </source>
</reference>
<dbReference type="PANTHER" id="PTHR47894">
    <property type="entry name" value="HTH-TYPE TRANSCRIPTIONAL REGULATOR GADX"/>
    <property type="match status" value="1"/>
</dbReference>
<dbReference type="RefSeq" id="WP_062295661.1">
    <property type="nucleotide sequence ID" value="NZ_CP012036.1"/>
</dbReference>
<dbReference type="EMBL" id="CP012036">
    <property type="protein sequence ID" value="ALF54940.1"/>
    <property type="molecule type" value="Genomic_DNA"/>
</dbReference>
<keyword evidence="2" id="KW-0238">DNA-binding</keyword>
<protein>
    <submittedName>
        <fullName evidence="5">AraC family transcriptional regulator</fullName>
    </submittedName>
</protein>
<dbReference type="PRINTS" id="PR00032">
    <property type="entry name" value="HTHARAC"/>
</dbReference>
<dbReference type="KEGG" id="npz:ACX27_22315"/>
<dbReference type="Gene3D" id="1.10.10.60">
    <property type="entry name" value="Homeodomain-like"/>
    <property type="match status" value="1"/>
</dbReference>
<dbReference type="PATRIC" id="fig|224013.5.peg.5348"/>
<dbReference type="InterPro" id="IPR020449">
    <property type="entry name" value="Tscrpt_reg_AraC-type_HTH"/>
</dbReference>
<dbReference type="InterPro" id="IPR018060">
    <property type="entry name" value="HTH_AraC"/>
</dbReference>
<keyword evidence="1" id="KW-0805">Transcription regulation</keyword>
<dbReference type="GO" id="GO:0003700">
    <property type="term" value="F:DNA-binding transcription factor activity"/>
    <property type="evidence" value="ECO:0007669"/>
    <property type="project" value="InterPro"/>
</dbReference>
<evidence type="ECO:0000256" key="3">
    <source>
        <dbReference type="ARBA" id="ARBA00023163"/>
    </source>
</evidence>
<dbReference type="Pfam" id="PF12833">
    <property type="entry name" value="HTH_18"/>
    <property type="match status" value="1"/>
</dbReference>
<dbReference type="Pfam" id="PF12625">
    <property type="entry name" value="Arabinose_bd"/>
    <property type="match status" value="1"/>
</dbReference>
<organism evidence="5 6">
    <name type="scientific">Nostoc piscinale CENA21</name>
    <dbReference type="NCBI Taxonomy" id="224013"/>
    <lineage>
        <taxon>Bacteria</taxon>
        <taxon>Bacillati</taxon>
        <taxon>Cyanobacteriota</taxon>
        <taxon>Cyanophyceae</taxon>
        <taxon>Nostocales</taxon>
        <taxon>Nostocaceae</taxon>
        <taxon>Nostoc</taxon>
    </lineage>
</organism>
<gene>
    <name evidence="5" type="ORF">ACX27_22315</name>
</gene>
<evidence type="ECO:0000313" key="6">
    <source>
        <dbReference type="Proteomes" id="UP000062645"/>
    </source>
</evidence>
<dbReference type="InterPro" id="IPR009057">
    <property type="entry name" value="Homeodomain-like_sf"/>
</dbReference>
<dbReference type="PANTHER" id="PTHR47894:SF1">
    <property type="entry name" value="HTH-TYPE TRANSCRIPTIONAL REGULATOR VQSM"/>
    <property type="match status" value="1"/>
</dbReference>
<accession>A0A0M4SU19</accession>
<dbReference type="Proteomes" id="UP000062645">
    <property type="component" value="Chromosome"/>
</dbReference>
<feature type="domain" description="HTH araC/xylS-type" evidence="4">
    <location>
        <begin position="240"/>
        <end position="338"/>
    </location>
</feature>
<dbReference type="GO" id="GO:0005829">
    <property type="term" value="C:cytosol"/>
    <property type="evidence" value="ECO:0007669"/>
    <property type="project" value="TreeGrafter"/>
</dbReference>
<dbReference type="PROSITE" id="PS01124">
    <property type="entry name" value="HTH_ARAC_FAMILY_2"/>
    <property type="match status" value="1"/>
</dbReference>
<proteinExistence type="predicted"/>
<keyword evidence="3" id="KW-0804">Transcription</keyword>
<dbReference type="AlphaFoldDB" id="A0A0M4SU19"/>